<evidence type="ECO:0000256" key="2">
    <source>
        <dbReference type="ARBA" id="ARBA00022737"/>
    </source>
</evidence>
<sequence>MKNIKPQSTYEYLLKAITFCIKGIEENSQDLLNAAAGFFKIVGESPAECDTIIGRQSMASAHFLRKQFDEVLVYLDSIRVRKKALVQFMRTMRNITNKLNQ</sequence>
<proteinExistence type="predicted"/>
<dbReference type="GO" id="GO:0035735">
    <property type="term" value="P:intraciliary transport involved in cilium assembly"/>
    <property type="evidence" value="ECO:0007669"/>
    <property type="project" value="TreeGrafter"/>
</dbReference>
<evidence type="ECO:0000256" key="3">
    <source>
        <dbReference type="ARBA" id="ARBA00022803"/>
    </source>
</evidence>
<keyword evidence="2" id="KW-0677">Repeat</keyword>
<dbReference type="GO" id="GO:0036064">
    <property type="term" value="C:ciliary basal body"/>
    <property type="evidence" value="ECO:0007669"/>
    <property type="project" value="TreeGrafter"/>
</dbReference>
<reference evidence="6" key="1">
    <citation type="submission" date="2022-11" db="UniProtKB">
        <authorList>
            <consortium name="WormBaseParasite"/>
        </authorList>
    </citation>
    <scope>IDENTIFICATION</scope>
</reference>
<keyword evidence="5" id="KW-1185">Reference proteome</keyword>
<evidence type="ECO:0000313" key="5">
    <source>
        <dbReference type="Proteomes" id="UP000887563"/>
    </source>
</evidence>
<comment type="subcellular location">
    <subcellularLocation>
        <location evidence="1">Cell projection</location>
        <location evidence="1">Cilium</location>
    </subcellularLocation>
</comment>
<dbReference type="GO" id="GO:0030992">
    <property type="term" value="C:intraciliary transport particle B"/>
    <property type="evidence" value="ECO:0007669"/>
    <property type="project" value="TreeGrafter"/>
</dbReference>
<keyword evidence="4" id="KW-0966">Cell projection</keyword>
<protein>
    <submittedName>
        <fullName evidence="6">Uncharacterized protein</fullName>
    </submittedName>
</protein>
<dbReference type="Proteomes" id="UP000887563">
    <property type="component" value="Unplaced"/>
</dbReference>
<dbReference type="PANTHER" id="PTHR14781:SF0">
    <property type="entry name" value="INTRAFLAGELLAR TRANSPORT PROTEIN 56"/>
    <property type="match status" value="1"/>
</dbReference>
<accession>A0A914MHQ8</accession>
<organism evidence="5 6">
    <name type="scientific">Meloidogyne incognita</name>
    <name type="common">Southern root-knot nematode worm</name>
    <name type="synonym">Oxyuris incognita</name>
    <dbReference type="NCBI Taxonomy" id="6306"/>
    <lineage>
        <taxon>Eukaryota</taxon>
        <taxon>Metazoa</taxon>
        <taxon>Ecdysozoa</taxon>
        <taxon>Nematoda</taxon>
        <taxon>Chromadorea</taxon>
        <taxon>Rhabditida</taxon>
        <taxon>Tylenchina</taxon>
        <taxon>Tylenchomorpha</taxon>
        <taxon>Tylenchoidea</taxon>
        <taxon>Meloidogynidae</taxon>
        <taxon>Meloidogyninae</taxon>
        <taxon>Meloidogyne</taxon>
        <taxon>Meloidogyne incognita group</taxon>
    </lineage>
</organism>
<evidence type="ECO:0000256" key="1">
    <source>
        <dbReference type="ARBA" id="ARBA00004138"/>
    </source>
</evidence>
<name>A0A914MHQ8_MELIC</name>
<dbReference type="GO" id="GO:0097546">
    <property type="term" value="C:ciliary base"/>
    <property type="evidence" value="ECO:0007669"/>
    <property type="project" value="TreeGrafter"/>
</dbReference>
<dbReference type="InterPro" id="IPR030511">
    <property type="entry name" value="TTC26"/>
</dbReference>
<dbReference type="AlphaFoldDB" id="A0A914MHQ8"/>
<dbReference type="GO" id="GO:0035720">
    <property type="term" value="P:intraciliary anterograde transport"/>
    <property type="evidence" value="ECO:0007669"/>
    <property type="project" value="TreeGrafter"/>
</dbReference>
<dbReference type="GO" id="GO:0120170">
    <property type="term" value="F:intraciliary transport particle B binding"/>
    <property type="evidence" value="ECO:0007669"/>
    <property type="project" value="TreeGrafter"/>
</dbReference>
<dbReference type="WBParaSite" id="Minc3s01916g27176">
    <property type="protein sequence ID" value="Minc3s01916g27176"/>
    <property type="gene ID" value="Minc3s01916g27176"/>
</dbReference>
<dbReference type="PANTHER" id="PTHR14781">
    <property type="entry name" value="INTRAFLAGELLAR TRANSPORT PROTEIN 56"/>
    <property type="match status" value="1"/>
</dbReference>
<keyword evidence="3" id="KW-0802">TPR repeat</keyword>
<evidence type="ECO:0000313" key="6">
    <source>
        <dbReference type="WBParaSite" id="Minc3s01916g27176"/>
    </source>
</evidence>
<evidence type="ECO:0000256" key="4">
    <source>
        <dbReference type="ARBA" id="ARBA00023273"/>
    </source>
</evidence>